<dbReference type="Proteomes" id="UP001176940">
    <property type="component" value="Unassembled WGS sequence"/>
</dbReference>
<dbReference type="InterPro" id="IPR009078">
    <property type="entry name" value="Ferritin-like_SF"/>
</dbReference>
<dbReference type="InterPro" id="IPR012347">
    <property type="entry name" value="Ferritin-like"/>
</dbReference>
<evidence type="ECO:0000256" key="3">
    <source>
        <dbReference type="ARBA" id="ARBA00025111"/>
    </source>
</evidence>
<evidence type="ECO:0000256" key="4">
    <source>
        <dbReference type="ARBA" id="ARBA00047990"/>
    </source>
</evidence>
<proteinExistence type="predicted"/>
<comment type="catalytic activity">
    <reaction evidence="4">
        <text>4 Fe(2+) + O2 + 4 H(+) = 4 Fe(3+) + 2 H2O</text>
        <dbReference type="Rhea" id="RHEA:11148"/>
        <dbReference type="ChEBI" id="CHEBI:15377"/>
        <dbReference type="ChEBI" id="CHEBI:15378"/>
        <dbReference type="ChEBI" id="CHEBI:15379"/>
        <dbReference type="ChEBI" id="CHEBI:29033"/>
        <dbReference type="ChEBI" id="CHEBI:29034"/>
        <dbReference type="EC" id="1.16.3.1"/>
    </reaction>
</comment>
<evidence type="ECO:0000313" key="5">
    <source>
        <dbReference type="EMBL" id="CAJ0928751.1"/>
    </source>
</evidence>
<dbReference type="PANTHER" id="PTHR11431">
    <property type="entry name" value="FERRITIN"/>
    <property type="match status" value="1"/>
</dbReference>
<dbReference type="Gene3D" id="1.20.1260.10">
    <property type="match status" value="1"/>
</dbReference>
<dbReference type="EC" id="1.16.3.1" evidence="1"/>
<evidence type="ECO:0000313" key="6">
    <source>
        <dbReference type="Proteomes" id="UP001176940"/>
    </source>
</evidence>
<reference evidence="5" key="1">
    <citation type="submission" date="2023-07" db="EMBL/GenBank/DDBJ databases">
        <authorList>
            <person name="Stuckert A."/>
        </authorList>
    </citation>
    <scope>NUCLEOTIDE SEQUENCE</scope>
</reference>
<keyword evidence="6" id="KW-1185">Reference proteome</keyword>
<name>A0ABN9KYM2_9NEOB</name>
<dbReference type="EMBL" id="CAUEEQ010005402">
    <property type="protein sequence ID" value="CAJ0928751.1"/>
    <property type="molecule type" value="Genomic_DNA"/>
</dbReference>
<comment type="function">
    <text evidence="3">Stores iron in a soluble, non-toxic, readily available form. Important for iron homeostasis. Has ferroxidase activity. Iron is taken up in the ferrous form and deposited as ferric hydroxides after oxidation.</text>
</comment>
<keyword evidence="2" id="KW-0560">Oxidoreductase</keyword>
<comment type="caution">
    <text evidence="5">The sequence shown here is derived from an EMBL/GenBank/DDBJ whole genome shotgun (WGS) entry which is preliminary data.</text>
</comment>
<evidence type="ECO:0000256" key="1">
    <source>
        <dbReference type="ARBA" id="ARBA00013107"/>
    </source>
</evidence>
<accession>A0ABN9KYM2</accession>
<sequence length="79" mass="9076">MKATRFLADAFAESTQEAAMESQVRQNYNRDCEAAINRMVNLELYASYTYLSMRKSPSLVIYLFLWHIHYSVALCSATA</sequence>
<protein>
    <recommendedName>
        <fullName evidence="1">ferroxidase</fullName>
        <ecNumber evidence="1">1.16.3.1</ecNumber>
    </recommendedName>
</protein>
<dbReference type="InterPro" id="IPR001519">
    <property type="entry name" value="Ferritin"/>
</dbReference>
<organism evidence="5 6">
    <name type="scientific">Ranitomeya imitator</name>
    <name type="common">mimic poison frog</name>
    <dbReference type="NCBI Taxonomy" id="111125"/>
    <lineage>
        <taxon>Eukaryota</taxon>
        <taxon>Metazoa</taxon>
        <taxon>Chordata</taxon>
        <taxon>Craniata</taxon>
        <taxon>Vertebrata</taxon>
        <taxon>Euteleostomi</taxon>
        <taxon>Amphibia</taxon>
        <taxon>Batrachia</taxon>
        <taxon>Anura</taxon>
        <taxon>Neobatrachia</taxon>
        <taxon>Hyloidea</taxon>
        <taxon>Dendrobatidae</taxon>
        <taxon>Dendrobatinae</taxon>
        <taxon>Ranitomeya</taxon>
    </lineage>
</organism>
<dbReference type="PANTHER" id="PTHR11431:SF54">
    <property type="entry name" value="FERRITIN"/>
    <property type="match status" value="1"/>
</dbReference>
<gene>
    <name evidence="5" type="ORF">RIMI_LOCUS3556892</name>
</gene>
<dbReference type="SUPFAM" id="SSF47240">
    <property type="entry name" value="Ferritin-like"/>
    <property type="match status" value="1"/>
</dbReference>
<evidence type="ECO:0000256" key="2">
    <source>
        <dbReference type="ARBA" id="ARBA00023002"/>
    </source>
</evidence>